<dbReference type="RefSeq" id="WP_014813320.1">
    <property type="nucleotide sequence ID" value="NC_018026.1"/>
</dbReference>
<protein>
    <submittedName>
        <fullName evidence="2">Uncharacterized protein</fullName>
    </submittedName>
</protein>
<keyword evidence="3" id="KW-1185">Reference proteome</keyword>
<organism evidence="2 3">
    <name type="scientific">Desulfomonile tiedjei (strain ATCC 49306 / DSM 6799 / DCB-1)</name>
    <dbReference type="NCBI Taxonomy" id="706587"/>
    <lineage>
        <taxon>Bacteria</taxon>
        <taxon>Pseudomonadati</taxon>
        <taxon>Thermodesulfobacteriota</taxon>
        <taxon>Desulfomonilia</taxon>
        <taxon>Desulfomonilales</taxon>
        <taxon>Desulfomonilaceae</taxon>
        <taxon>Desulfomonile</taxon>
    </lineage>
</organism>
<sequence length="252" mass="28549">MDKKDFLERMLELVSEKGKKWSEIASTLEEEGYTESGNPLGPNTIRKRYGRWEEKQGRPDKASIKQETLDDEIRRAGPKRALVSPEEQPEKSGMLSAKEMFELLRESMERRDTMLSAQLQKASDKEYDPEAERQLESRLISRLETKIEETVAARICAAREQIREELEKALSSSVAAGLENHLASLLEGVEVKERSAGPGRGHKGSRMTKISATIPSEIYYEMKRLGGIFSSHLVAACELYLRARGKYPTDKD</sequence>
<evidence type="ECO:0000256" key="1">
    <source>
        <dbReference type="SAM" id="MobiDB-lite"/>
    </source>
</evidence>
<evidence type="ECO:0000313" key="2">
    <source>
        <dbReference type="EMBL" id="AFM28243.1"/>
    </source>
</evidence>
<feature type="region of interest" description="Disordered" evidence="1">
    <location>
        <begin position="31"/>
        <end position="93"/>
    </location>
</feature>
<proteinExistence type="predicted"/>
<dbReference type="Proteomes" id="UP000006055">
    <property type="component" value="Plasmid pDESTI.01"/>
</dbReference>
<name>I4CFA2_DESTA</name>
<dbReference type="AlphaFoldDB" id="I4CFA2"/>
<dbReference type="HOGENOM" id="CLU_1101505_0_0_7"/>
<dbReference type="KEGG" id="dti:Desti_5664"/>
<keyword evidence="2" id="KW-0614">Plasmid</keyword>
<feature type="compositionally biased region" description="Basic and acidic residues" evidence="1">
    <location>
        <begin position="50"/>
        <end position="75"/>
    </location>
</feature>
<dbReference type="EMBL" id="CP003361">
    <property type="protein sequence ID" value="AFM28243.1"/>
    <property type="molecule type" value="Genomic_DNA"/>
</dbReference>
<reference evidence="3" key="1">
    <citation type="submission" date="2012-06" db="EMBL/GenBank/DDBJ databases">
        <title>Complete sequence of plasmid of Desulfomonile tiedjei DSM 6799.</title>
        <authorList>
            <person name="Lucas S."/>
            <person name="Copeland A."/>
            <person name="Lapidus A."/>
            <person name="Glavina del Rio T."/>
            <person name="Dalin E."/>
            <person name="Tice H."/>
            <person name="Bruce D."/>
            <person name="Goodwin L."/>
            <person name="Pitluck S."/>
            <person name="Peters L."/>
            <person name="Ovchinnikova G."/>
            <person name="Zeytun A."/>
            <person name="Lu M."/>
            <person name="Kyrpides N."/>
            <person name="Mavromatis K."/>
            <person name="Ivanova N."/>
            <person name="Brettin T."/>
            <person name="Detter J.C."/>
            <person name="Han C."/>
            <person name="Larimer F."/>
            <person name="Land M."/>
            <person name="Hauser L."/>
            <person name="Markowitz V."/>
            <person name="Cheng J.-F."/>
            <person name="Hugenholtz P."/>
            <person name="Woyke T."/>
            <person name="Wu D."/>
            <person name="Spring S."/>
            <person name="Schroeder M."/>
            <person name="Brambilla E."/>
            <person name="Klenk H.-P."/>
            <person name="Eisen J.A."/>
        </authorList>
    </citation>
    <scope>NUCLEOTIDE SEQUENCE [LARGE SCALE GENOMIC DNA]</scope>
    <source>
        <strain evidence="3">ATCC 49306 / DSM 6799 / DCB-1</strain>
        <plasmid evidence="3">Plasmid pDESTI.01</plasmid>
    </source>
</reference>
<accession>I4CFA2</accession>
<gene>
    <name evidence="2" type="ordered locus">Desti_5664</name>
</gene>
<evidence type="ECO:0000313" key="3">
    <source>
        <dbReference type="Proteomes" id="UP000006055"/>
    </source>
</evidence>
<geneLocation type="plasmid" evidence="2 3">
    <name>pDESTI.01</name>
</geneLocation>